<organism evidence="3">
    <name type="scientific">Methanobacterium formicicum</name>
    <dbReference type="NCBI Taxonomy" id="2162"/>
    <lineage>
        <taxon>Archaea</taxon>
        <taxon>Methanobacteriati</taxon>
        <taxon>Methanobacteriota</taxon>
        <taxon>Methanomada group</taxon>
        <taxon>Methanobacteria</taxon>
        <taxon>Methanobacteriales</taxon>
        <taxon>Methanobacteriaceae</taxon>
        <taxon>Methanobacterium</taxon>
    </lineage>
</organism>
<gene>
    <name evidence="2" type="ORF">BRM9_1152</name>
    <name evidence="3" type="ORF">DSM1535_1809</name>
</gene>
<dbReference type="AlphaFoldDB" id="A0A090I4I1"/>
<name>A0A090I4I1_METFO</name>
<keyword evidence="1" id="KW-0812">Transmembrane</keyword>
<feature type="transmembrane region" description="Helical" evidence="1">
    <location>
        <begin position="20"/>
        <end position="38"/>
    </location>
</feature>
<evidence type="ECO:0000313" key="2">
    <source>
        <dbReference type="EMBL" id="AIS31968.1"/>
    </source>
</evidence>
<dbReference type="KEGG" id="mfc:BRM9_1152"/>
<dbReference type="PATRIC" id="fig|2162.9.peg.1857"/>
<protein>
    <submittedName>
        <fullName evidence="3">Uncharacterized protein</fullName>
    </submittedName>
</protein>
<dbReference type="KEGG" id="mfi:DSM1535_1809"/>
<dbReference type="EMBL" id="LN515531">
    <property type="protein sequence ID" value="CEA14134.1"/>
    <property type="molecule type" value="Genomic_DNA"/>
</dbReference>
<accession>A0A090I4I1</accession>
<dbReference type="Proteomes" id="UP000029661">
    <property type="component" value="Chromosome"/>
</dbReference>
<dbReference type="EMBL" id="CP006933">
    <property type="protein sequence ID" value="AIS31968.1"/>
    <property type="molecule type" value="Genomic_DNA"/>
</dbReference>
<keyword evidence="1" id="KW-0472">Membrane</keyword>
<sequence length="84" mass="8818">MGIKLKDNCAGGNRTVNKDLSILVVALLLVTGSLLISGCTSPVSCPQCGSSSLEIVGNYTNQTTGQDMLLCNCNNCGYVFEVEK</sequence>
<evidence type="ECO:0000313" key="3">
    <source>
        <dbReference type="EMBL" id="CEA14134.1"/>
    </source>
</evidence>
<evidence type="ECO:0000256" key="1">
    <source>
        <dbReference type="SAM" id="Phobius"/>
    </source>
</evidence>
<reference evidence="2 4" key="1">
    <citation type="submission" date="2013-12" db="EMBL/GenBank/DDBJ databases">
        <title>The complete genome sequence of Methanobacterium sp. BRM9.</title>
        <authorList>
            <consortium name="Pastoral Greenhouse Gas Research Consortium"/>
            <person name="Kelly W.J."/>
            <person name="Leahy S.C."/>
            <person name="Perry R."/>
            <person name="Li D."/>
            <person name="Altermann E."/>
            <person name="Lambie S.C."/>
            <person name="Attwood G.T."/>
        </authorList>
    </citation>
    <scope>NUCLEOTIDE SEQUENCE [LARGE SCALE GENOMIC DNA]</scope>
    <source>
        <strain evidence="2 4">BRM9</strain>
    </source>
</reference>
<evidence type="ECO:0000313" key="4">
    <source>
        <dbReference type="Proteomes" id="UP000029661"/>
    </source>
</evidence>
<keyword evidence="1" id="KW-1133">Transmembrane helix</keyword>
<reference evidence="3" key="2">
    <citation type="submission" date="2014-08" db="EMBL/GenBank/DDBJ databases">
        <authorList>
            <person name="Wibberg D."/>
        </authorList>
    </citation>
    <scope>NUCLEOTIDE SEQUENCE</scope>
</reference>
<proteinExistence type="predicted"/>